<protein>
    <recommendedName>
        <fullName evidence="4">o-succinylbenzoate synthase</fullName>
        <ecNumber evidence="4">4.2.1.113</ecNumber>
    </recommendedName>
</protein>
<name>A0ABT3PW29_9BACT</name>
<dbReference type="SUPFAM" id="SSF54826">
    <property type="entry name" value="Enolase N-terminal domain-like"/>
    <property type="match status" value="1"/>
</dbReference>
<dbReference type="NCBIfam" id="TIGR01927">
    <property type="entry name" value="menC_gam_Gplu"/>
    <property type="match status" value="1"/>
</dbReference>
<dbReference type="SMART" id="SM00922">
    <property type="entry name" value="MR_MLE"/>
    <property type="match status" value="1"/>
</dbReference>
<evidence type="ECO:0000256" key="2">
    <source>
        <dbReference type="ARBA" id="ARBA00022842"/>
    </source>
</evidence>
<dbReference type="GO" id="GO:0043748">
    <property type="term" value="F:O-succinylbenzoate synthase activity"/>
    <property type="evidence" value="ECO:0007669"/>
    <property type="project" value="UniProtKB-EC"/>
</dbReference>
<feature type="domain" description="Mandelate racemase/muconate lactonizing enzyme C-terminal" evidence="5">
    <location>
        <begin position="136"/>
        <end position="231"/>
    </location>
</feature>
<dbReference type="InterPro" id="IPR041338">
    <property type="entry name" value="OSBS_N"/>
</dbReference>
<dbReference type="InterPro" id="IPR029017">
    <property type="entry name" value="Enolase-like_N"/>
</dbReference>
<evidence type="ECO:0000256" key="1">
    <source>
        <dbReference type="ARBA" id="ARBA00022723"/>
    </source>
</evidence>
<dbReference type="SFLD" id="SFLDS00001">
    <property type="entry name" value="Enolase"/>
    <property type="match status" value="1"/>
</dbReference>
<dbReference type="Gene3D" id="3.30.390.10">
    <property type="entry name" value="Enolase-like, N-terminal domain"/>
    <property type="match status" value="1"/>
</dbReference>
<keyword evidence="3 6" id="KW-0456">Lyase</keyword>
<sequence>MNLTAYTYRLPFSQSLKNSQHTYRYREGIILYLETSERSYVGEAAPLPGFSSENLADIKAQTKKHIKIWHSLMGHAQPFQLLQNHYQQPIASSLQFALDTLASQLEAHRTGKSLQQLLFDQWNKKTPLNGLLSLSTNEVLSSVGKLKEEGFTTFKCKVGINFEEELTQLQKIGTHYPDFRIRLDANRAWSLPEAASCFEKLANLDIEYCEEPLAKSTPENYKELALQSSIPLALDESLNMHTKQWMELLPHISFLIVKPMVIGSFERIKKIYEQSIRSEKKIIFTSSLESSIGRTITSILASGWGAKDHAHGLNTGNMLEQDITANQPMIFNGSINSSDMDAVTVTNTHLETITTKIISST</sequence>
<dbReference type="SFLD" id="SFLDG00180">
    <property type="entry name" value="muconate_cycloisomerase"/>
    <property type="match status" value="1"/>
</dbReference>
<dbReference type="PANTHER" id="PTHR48073">
    <property type="entry name" value="O-SUCCINYLBENZOATE SYNTHASE-RELATED"/>
    <property type="match status" value="1"/>
</dbReference>
<dbReference type="InterPro" id="IPR036849">
    <property type="entry name" value="Enolase-like_C_sf"/>
</dbReference>
<dbReference type="EC" id="4.2.1.113" evidence="4"/>
<dbReference type="Pfam" id="PF13378">
    <property type="entry name" value="MR_MLE_C"/>
    <property type="match status" value="1"/>
</dbReference>
<dbReference type="InterPro" id="IPR013342">
    <property type="entry name" value="Mandelate_racemase_C"/>
</dbReference>
<dbReference type="Gene3D" id="3.20.20.120">
    <property type="entry name" value="Enolase-like C-terminal domain"/>
    <property type="match status" value="1"/>
</dbReference>
<reference evidence="6 7" key="1">
    <citation type="submission" date="2021-11" db="EMBL/GenBank/DDBJ databases">
        <title>Aliifidinibius sp. nov., a new bacterium isolated from saline soil.</title>
        <authorList>
            <person name="Galisteo C."/>
            <person name="De La Haba R."/>
            <person name="Sanchez-Porro C."/>
            <person name="Ventosa A."/>
        </authorList>
    </citation>
    <scope>NUCLEOTIDE SEQUENCE [LARGE SCALE GENOMIC DNA]</scope>
    <source>
        <strain evidence="6 7">KACC 190600</strain>
    </source>
</reference>
<gene>
    <name evidence="6" type="primary">menC</name>
    <name evidence="6" type="ORF">LQ318_03970</name>
</gene>
<dbReference type="Pfam" id="PF21508">
    <property type="entry name" value="MenC_N"/>
    <property type="match status" value="1"/>
</dbReference>
<comment type="caution">
    <text evidence="6">The sequence shown here is derived from an EMBL/GenBank/DDBJ whole genome shotgun (WGS) entry which is preliminary data.</text>
</comment>
<organism evidence="6 7">
    <name type="scientific">Fodinibius salicampi</name>
    <dbReference type="NCBI Taxonomy" id="1920655"/>
    <lineage>
        <taxon>Bacteria</taxon>
        <taxon>Pseudomonadati</taxon>
        <taxon>Balneolota</taxon>
        <taxon>Balneolia</taxon>
        <taxon>Balneolales</taxon>
        <taxon>Balneolaceae</taxon>
        <taxon>Fodinibius</taxon>
    </lineage>
</organism>
<keyword evidence="1" id="KW-0479">Metal-binding</keyword>
<keyword evidence="7" id="KW-1185">Reference proteome</keyword>
<dbReference type="PANTHER" id="PTHR48073:SF2">
    <property type="entry name" value="O-SUCCINYLBENZOATE SYNTHASE"/>
    <property type="match status" value="1"/>
</dbReference>
<proteinExistence type="predicted"/>
<evidence type="ECO:0000256" key="4">
    <source>
        <dbReference type="NCBIfam" id="TIGR01927"/>
    </source>
</evidence>
<evidence type="ECO:0000259" key="5">
    <source>
        <dbReference type="SMART" id="SM00922"/>
    </source>
</evidence>
<dbReference type="EMBL" id="JAJNDC010000001">
    <property type="protein sequence ID" value="MCW9712054.1"/>
    <property type="molecule type" value="Genomic_DNA"/>
</dbReference>
<evidence type="ECO:0000313" key="6">
    <source>
        <dbReference type="EMBL" id="MCW9712054.1"/>
    </source>
</evidence>
<dbReference type="RefSeq" id="WP_265787710.1">
    <property type="nucleotide sequence ID" value="NZ_BAABRS010000001.1"/>
</dbReference>
<accession>A0ABT3PW29</accession>
<dbReference type="SFLD" id="SFLDF00009">
    <property type="entry name" value="o-succinylbenzoate_synthase"/>
    <property type="match status" value="1"/>
</dbReference>
<evidence type="ECO:0000256" key="3">
    <source>
        <dbReference type="ARBA" id="ARBA00023239"/>
    </source>
</evidence>
<keyword evidence="2" id="KW-0460">Magnesium</keyword>
<dbReference type="SUPFAM" id="SSF51604">
    <property type="entry name" value="Enolase C-terminal domain-like"/>
    <property type="match status" value="1"/>
</dbReference>
<evidence type="ECO:0000313" key="7">
    <source>
        <dbReference type="Proteomes" id="UP001207337"/>
    </source>
</evidence>
<dbReference type="CDD" id="cd03320">
    <property type="entry name" value="OSBS"/>
    <property type="match status" value="1"/>
</dbReference>
<dbReference type="InterPro" id="IPR029065">
    <property type="entry name" value="Enolase_C-like"/>
</dbReference>
<dbReference type="Proteomes" id="UP001207337">
    <property type="component" value="Unassembled WGS sequence"/>
</dbReference>